<keyword evidence="3" id="KW-1185">Reference proteome</keyword>
<keyword evidence="1" id="KW-0812">Transmembrane</keyword>
<evidence type="ECO:0000313" key="3">
    <source>
        <dbReference type="Proteomes" id="UP000029060"/>
    </source>
</evidence>
<feature type="transmembrane region" description="Helical" evidence="1">
    <location>
        <begin position="36"/>
        <end position="59"/>
    </location>
</feature>
<accession>A0A087BKY8</accession>
<protein>
    <submittedName>
        <fullName evidence="2">Putative thiol peroxidase</fullName>
    </submittedName>
</protein>
<reference evidence="2 3" key="1">
    <citation type="submission" date="2014-03" db="EMBL/GenBank/DDBJ databases">
        <title>Genomics of Bifidobacteria.</title>
        <authorList>
            <person name="Ventura M."/>
            <person name="Milani C."/>
            <person name="Lugli G.A."/>
        </authorList>
    </citation>
    <scope>NUCLEOTIDE SEQUENCE [LARGE SCALE GENOMIC DNA]</scope>
    <source>
        <strain evidence="2 3">LMG 11341</strain>
    </source>
</reference>
<keyword evidence="1" id="KW-0472">Membrane</keyword>
<keyword evidence="1" id="KW-1133">Transmembrane helix</keyword>
<dbReference type="GO" id="GO:0004601">
    <property type="term" value="F:peroxidase activity"/>
    <property type="evidence" value="ECO:0007669"/>
    <property type="project" value="UniProtKB-KW"/>
</dbReference>
<dbReference type="AlphaFoldDB" id="A0A087BKY8"/>
<sequence length="144" mass="15960">MAKMQQAGESRGELIAQQKALIPKLKQELENQVDIVFSYITVILAAFAILLLIDILRVYRRKELLPAYERLASIMEGESRTTSKEPSHIRKALLSIGQGLSSHPVICGAVMILSYISLCFLLDNFKSMAIISVKTQLSLLLANG</sequence>
<dbReference type="Proteomes" id="UP000029060">
    <property type="component" value="Unassembled WGS sequence"/>
</dbReference>
<organism evidence="2 3">
    <name type="scientific">Bifidobacterium merycicum</name>
    <dbReference type="NCBI Taxonomy" id="78345"/>
    <lineage>
        <taxon>Bacteria</taxon>
        <taxon>Bacillati</taxon>
        <taxon>Actinomycetota</taxon>
        <taxon>Actinomycetes</taxon>
        <taxon>Bifidobacteriales</taxon>
        <taxon>Bifidobacteriaceae</taxon>
        <taxon>Bifidobacterium</taxon>
    </lineage>
</organism>
<name>A0A087BKY8_9BIFI</name>
<keyword evidence="2" id="KW-0560">Oxidoreductase</keyword>
<keyword evidence="2" id="KW-0575">Peroxidase</keyword>
<dbReference type="EMBL" id="JGZC01000001">
    <property type="protein sequence ID" value="KFI71688.1"/>
    <property type="molecule type" value="Genomic_DNA"/>
</dbReference>
<evidence type="ECO:0000313" key="2">
    <source>
        <dbReference type="EMBL" id="KFI71688.1"/>
    </source>
</evidence>
<feature type="transmembrane region" description="Helical" evidence="1">
    <location>
        <begin position="103"/>
        <end position="122"/>
    </location>
</feature>
<proteinExistence type="predicted"/>
<dbReference type="STRING" id="78345.BMERY_1212"/>
<evidence type="ECO:0000256" key="1">
    <source>
        <dbReference type="SAM" id="Phobius"/>
    </source>
</evidence>
<dbReference type="RefSeq" id="WP_143155141.1">
    <property type="nucleotide sequence ID" value="NZ_CAMGZS010000004.1"/>
</dbReference>
<gene>
    <name evidence="2" type="ORF">BMERY_1212</name>
</gene>
<comment type="caution">
    <text evidence="2">The sequence shown here is derived from an EMBL/GenBank/DDBJ whole genome shotgun (WGS) entry which is preliminary data.</text>
</comment>